<dbReference type="SUPFAM" id="SSF52540">
    <property type="entry name" value="P-loop containing nucleoside triphosphate hydrolases"/>
    <property type="match status" value="1"/>
</dbReference>
<keyword evidence="4" id="KW-1185">Reference proteome</keyword>
<dbReference type="InterPro" id="IPR049945">
    <property type="entry name" value="AAA_22"/>
</dbReference>
<organism evidence="3 4">
    <name type="scientific">Desulfobacula phenolica</name>
    <dbReference type="NCBI Taxonomy" id="90732"/>
    <lineage>
        <taxon>Bacteria</taxon>
        <taxon>Pseudomonadati</taxon>
        <taxon>Thermodesulfobacteriota</taxon>
        <taxon>Desulfobacteria</taxon>
        <taxon>Desulfobacterales</taxon>
        <taxon>Desulfobacteraceae</taxon>
        <taxon>Desulfobacula</taxon>
    </lineage>
</organism>
<dbReference type="GO" id="GO:0016887">
    <property type="term" value="F:ATP hydrolysis activity"/>
    <property type="evidence" value="ECO:0007669"/>
    <property type="project" value="InterPro"/>
</dbReference>
<sequence length="400" mass="46340">MYKKFYLMQKEPFDCHPSPDLFYKSKAHKNCWNYLAQGIKRSDPILLVSGEYGSGKTLLSLKLIKALKKNKQTSVYISTPTYSFPMLLEKIIVELKIAMDEIDTSDELKLQNILYEYFEKNMIEERKKKFVYLVIDDAQEFSYSYLTKLRLFASYNYLGYFPIRIILFAHKNFLETLNHPQNIALGQRIKRIYCLDPFDFEDIKEYIYFRLIHSGASGKPVFDDEAISVIETISNGNPRLINNICDNCLLSASNQKLNLIDQSMVNQTIAKKKLVGIKNLQKPRTAQFSYEKPSHAYIENPLSEDEEFRDKDMHAEITQAGETGEDLSGKKPPKKIDLKNLGSRYGKKGFIIILILIILFLSAHIFNQNKSYKISNLQNNSNQTIYPAPAYNYVDKNQTQ</sequence>
<gene>
    <name evidence="3" type="ORF">SAMN04487931_102172</name>
</gene>
<dbReference type="Gene3D" id="3.40.50.300">
    <property type="entry name" value="P-loop containing nucleotide triphosphate hydrolases"/>
    <property type="match status" value="1"/>
</dbReference>
<accession>A0A1H2DTL1</accession>
<keyword evidence="1" id="KW-0812">Transmembrane</keyword>
<feature type="transmembrane region" description="Helical" evidence="1">
    <location>
        <begin position="349"/>
        <end position="366"/>
    </location>
</feature>
<evidence type="ECO:0000313" key="4">
    <source>
        <dbReference type="Proteomes" id="UP000199608"/>
    </source>
</evidence>
<evidence type="ECO:0000313" key="3">
    <source>
        <dbReference type="EMBL" id="SDT86212.1"/>
    </source>
</evidence>
<dbReference type="InterPro" id="IPR027417">
    <property type="entry name" value="P-loop_NTPase"/>
</dbReference>
<evidence type="ECO:0000256" key="1">
    <source>
        <dbReference type="SAM" id="Phobius"/>
    </source>
</evidence>
<keyword evidence="1" id="KW-0472">Membrane</keyword>
<feature type="domain" description="ORC1/DEAH AAA+ ATPase" evidence="2">
    <location>
        <begin position="42"/>
        <end position="176"/>
    </location>
</feature>
<dbReference type="EMBL" id="FNLL01000002">
    <property type="protein sequence ID" value="SDT86212.1"/>
    <property type="molecule type" value="Genomic_DNA"/>
</dbReference>
<dbReference type="PANTHER" id="PTHR35894">
    <property type="entry name" value="GENERAL SECRETION PATHWAY PROTEIN A-RELATED"/>
    <property type="match status" value="1"/>
</dbReference>
<keyword evidence="1" id="KW-1133">Transmembrane helix</keyword>
<evidence type="ECO:0000259" key="2">
    <source>
        <dbReference type="Pfam" id="PF13401"/>
    </source>
</evidence>
<dbReference type="Proteomes" id="UP000199608">
    <property type="component" value="Unassembled WGS sequence"/>
</dbReference>
<dbReference type="InterPro" id="IPR052026">
    <property type="entry name" value="ExeA_AAA_ATPase_DNA-bind"/>
</dbReference>
<name>A0A1H2DTL1_9BACT</name>
<dbReference type="PANTHER" id="PTHR35894:SF1">
    <property type="entry name" value="PHOSPHORIBULOKINASE _ URIDINE KINASE FAMILY"/>
    <property type="match status" value="1"/>
</dbReference>
<reference evidence="4" key="1">
    <citation type="submission" date="2016-10" db="EMBL/GenBank/DDBJ databases">
        <authorList>
            <person name="Varghese N."/>
            <person name="Submissions S."/>
        </authorList>
    </citation>
    <scope>NUCLEOTIDE SEQUENCE [LARGE SCALE GENOMIC DNA]</scope>
    <source>
        <strain evidence="4">DSM 3384</strain>
    </source>
</reference>
<protein>
    <submittedName>
        <fullName evidence="3">Type II secretory pathway, component ExeA (Predicted ATPase)</fullName>
    </submittedName>
</protein>
<dbReference type="RefSeq" id="WP_092230393.1">
    <property type="nucleotide sequence ID" value="NZ_FNLL01000002.1"/>
</dbReference>
<proteinExistence type="predicted"/>
<dbReference type="Pfam" id="PF13401">
    <property type="entry name" value="AAA_22"/>
    <property type="match status" value="1"/>
</dbReference>
<dbReference type="AlphaFoldDB" id="A0A1H2DTL1"/>